<sequence>MSSAAFLRPRFGRRARIIKSSALSSRDSVCSDLPVTRNLGTENIAVFEIDKRPPREESKELDLATCKS</sequence>
<protein>
    <submittedName>
        <fullName evidence="1">Uncharacterized protein</fullName>
    </submittedName>
</protein>
<dbReference type="HOGENOM" id="CLU_2798083_0_0_1"/>
<organism evidence="1">
    <name type="scientific">Oryza glumipatula</name>
    <dbReference type="NCBI Taxonomy" id="40148"/>
    <lineage>
        <taxon>Eukaryota</taxon>
        <taxon>Viridiplantae</taxon>
        <taxon>Streptophyta</taxon>
        <taxon>Embryophyta</taxon>
        <taxon>Tracheophyta</taxon>
        <taxon>Spermatophyta</taxon>
        <taxon>Magnoliopsida</taxon>
        <taxon>Liliopsida</taxon>
        <taxon>Poales</taxon>
        <taxon>Poaceae</taxon>
        <taxon>BOP clade</taxon>
        <taxon>Oryzoideae</taxon>
        <taxon>Oryzeae</taxon>
        <taxon>Oryzinae</taxon>
        <taxon>Oryza</taxon>
    </lineage>
</organism>
<accession>A0A0E0A6D1</accession>
<evidence type="ECO:0000313" key="1">
    <source>
        <dbReference type="EnsemblPlants" id="OGLUM06G06730.1"/>
    </source>
</evidence>
<dbReference type="Gramene" id="OGLUM06G06730.1">
    <property type="protein sequence ID" value="OGLUM06G06730.1"/>
    <property type="gene ID" value="OGLUM06G06730"/>
</dbReference>
<proteinExistence type="predicted"/>
<reference evidence="1" key="1">
    <citation type="submission" date="2015-04" db="UniProtKB">
        <authorList>
            <consortium name="EnsemblPlants"/>
        </authorList>
    </citation>
    <scope>IDENTIFICATION</scope>
</reference>
<keyword evidence="2" id="KW-1185">Reference proteome</keyword>
<dbReference type="Proteomes" id="UP000026961">
    <property type="component" value="Chromosome 6"/>
</dbReference>
<dbReference type="EnsemblPlants" id="OGLUM06G06730.1">
    <property type="protein sequence ID" value="OGLUM06G06730.1"/>
    <property type="gene ID" value="OGLUM06G06730"/>
</dbReference>
<name>A0A0E0A6D1_9ORYZ</name>
<reference evidence="1" key="2">
    <citation type="submission" date="2018-05" db="EMBL/GenBank/DDBJ databases">
        <title>OgluRS3 (Oryza glumaepatula Reference Sequence Version 3).</title>
        <authorList>
            <person name="Zhang J."/>
            <person name="Kudrna D."/>
            <person name="Lee S."/>
            <person name="Talag J."/>
            <person name="Welchert J."/>
            <person name="Wing R.A."/>
        </authorList>
    </citation>
    <scope>NUCLEOTIDE SEQUENCE [LARGE SCALE GENOMIC DNA]</scope>
</reference>
<dbReference type="AlphaFoldDB" id="A0A0E0A6D1"/>
<evidence type="ECO:0000313" key="2">
    <source>
        <dbReference type="Proteomes" id="UP000026961"/>
    </source>
</evidence>